<dbReference type="SUPFAM" id="SSF55874">
    <property type="entry name" value="ATPase domain of HSP90 chaperone/DNA topoisomerase II/histidine kinase"/>
    <property type="match status" value="1"/>
</dbReference>
<evidence type="ECO:0000259" key="2">
    <source>
        <dbReference type="Pfam" id="PF06580"/>
    </source>
</evidence>
<dbReference type="GO" id="GO:0016020">
    <property type="term" value="C:membrane"/>
    <property type="evidence" value="ECO:0007669"/>
    <property type="project" value="InterPro"/>
</dbReference>
<dbReference type="InterPro" id="IPR010559">
    <property type="entry name" value="Sig_transdc_His_kin_internal"/>
</dbReference>
<organism evidence="3 4">
    <name type="scientific">Aquimarina atlantica</name>
    <dbReference type="NCBI Taxonomy" id="1317122"/>
    <lineage>
        <taxon>Bacteria</taxon>
        <taxon>Pseudomonadati</taxon>
        <taxon>Bacteroidota</taxon>
        <taxon>Flavobacteriia</taxon>
        <taxon>Flavobacteriales</taxon>
        <taxon>Flavobacteriaceae</taxon>
        <taxon>Aquimarina</taxon>
    </lineage>
</organism>
<feature type="domain" description="Signal transduction histidine kinase internal region" evidence="2">
    <location>
        <begin position="164"/>
        <end position="241"/>
    </location>
</feature>
<keyword evidence="1" id="KW-1133">Transmembrane helix</keyword>
<keyword evidence="1" id="KW-0472">Membrane</keyword>
<evidence type="ECO:0000313" key="4">
    <source>
        <dbReference type="Proteomes" id="UP000023541"/>
    </source>
</evidence>
<feature type="transmembrane region" description="Helical" evidence="1">
    <location>
        <begin position="126"/>
        <end position="144"/>
    </location>
</feature>
<accession>A0A023BWZ6</accession>
<sequence length="358" mass="41776">MSIQQISLQRWIEVFLNILFWVASIAILLLTTEVGIVENTVEDENGTIVQETIEMGIFTLPDFIGMISIIPFFYVVTFYLTPKYYSSKKYLIFSGLLFLSLTGLLSIELGVVYFQNTVFHTMMIRFFTFYNLFFMVVAVVYGMLRHQLKMETHQQTLEKEKISAELQLMQSQINPHFMFNALNNLLAISERSENTETSSGITKLSDLLRFMIYDTRAAEVLLSKEIEFIENYIALQKLKYSTEDPFEISFITKTNNEDPKIAPTLLIPFVENAFKHGLDIQTQSFIHIKLKLNANQLYFEVKNSKHHLKKTEFEKKYSGIGLENVKKRLHLIYPNQYNLDIKDDEHIFYVQLKIDLAI</sequence>
<dbReference type="Gene3D" id="3.30.565.10">
    <property type="entry name" value="Histidine kinase-like ATPase, C-terminal domain"/>
    <property type="match status" value="1"/>
</dbReference>
<evidence type="ECO:0000256" key="1">
    <source>
        <dbReference type="SAM" id="Phobius"/>
    </source>
</evidence>
<dbReference type="STRING" id="1317122.ATO12_14990"/>
<evidence type="ECO:0000313" key="3">
    <source>
        <dbReference type="EMBL" id="EZH74173.1"/>
    </source>
</evidence>
<dbReference type="EMBL" id="AQRA01000004">
    <property type="protein sequence ID" value="EZH74173.1"/>
    <property type="molecule type" value="Genomic_DNA"/>
</dbReference>
<dbReference type="AlphaFoldDB" id="A0A023BWZ6"/>
<comment type="caution">
    <text evidence="3">The sequence shown here is derived from an EMBL/GenBank/DDBJ whole genome shotgun (WGS) entry which is preliminary data.</text>
</comment>
<dbReference type="Pfam" id="PF06580">
    <property type="entry name" value="His_kinase"/>
    <property type="match status" value="1"/>
</dbReference>
<reference evidence="3 4" key="1">
    <citation type="submission" date="2014-04" db="EMBL/GenBank/DDBJ databases">
        <title>Aquimarina sp. 22II-S11-z7 Genome Sequencing.</title>
        <authorList>
            <person name="Lai Q."/>
        </authorList>
    </citation>
    <scope>NUCLEOTIDE SEQUENCE [LARGE SCALE GENOMIC DNA]</scope>
    <source>
        <strain evidence="3 4">22II-S11-z7</strain>
    </source>
</reference>
<proteinExistence type="predicted"/>
<dbReference type="InterPro" id="IPR050640">
    <property type="entry name" value="Bact_2-comp_sensor_kinase"/>
</dbReference>
<dbReference type="PANTHER" id="PTHR34220">
    <property type="entry name" value="SENSOR HISTIDINE KINASE YPDA"/>
    <property type="match status" value="1"/>
</dbReference>
<feature type="transmembrane region" description="Helical" evidence="1">
    <location>
        <begin position="63"/>
        <end position="81"/>
    </location>
</feature>
<dbReference type="PANTHER" id="PTHR34220:SF7">
    <property type="entry name" value="SENSOR HISTIDINE KINASE YPDA"/>
    <property type="match status" value="1"/>
</dbReference>
<dbReference type="OrthoDB" id="9809908at2"/>
<keyword evidence="4" id="KW-1185">Reference proteome</keyword>
<feature type="transmembrane region" description="Helical" evidence="1">
    <location>
        <begin position="90"/>
        <end position="114"/>
    </location>
</feature>
<dbReference type="eggNOG" id="COG2972">
    <property type="taxonomic scope" value="Bacteria"/>
</dbReference>
<keyword evidence="1" id="KW-0812">Transmembrane</keyword>
<dbReference type="Proteomes" id="UP000023541">
    <property type="component" value="Unassembled WGS sequence"/>
</dbReference>
<dbReference type="RefSeq" id="WP_051575742.1">
    <property type="nucleotide sequence ID" value="NZ_AQRA01000004.1"/>
</dbReference>
<dbReference type="InterPro" id="IPR036890">
    <property type="entry name" value="HATPase_C_sf"/>
</dbReference>
<gene>
    <name evidence="3" type="ORF">ATO12_14990</name>
</gene>
<dbReference type="GO" id="GO:0000155">
    <property type="term" value="F:phosphorelay sensor kinase activity"/>
    <property type="evidence" value="ECO:0007669"/>
    <property type="project" value="InterPro"/>
</dbReference>
<protein>
    <recommendedName>
        <fullName evidence="2">Signal transduction histidine kinase internal region domain-containing protein</fullName>
    </recommendedName>
</protein>
<name>A0A023BWZ6_9FLAO</name>
<feature type="transmembrane region" description="Helical" evidence="1">
    <location>
        <begin position="12"/>
        <end position="31"/>
    </location>
</feature>